<proteinExistence type="predicted"/>
<gene>
    <name evidence="1" type="ORF">A2Z00_04635</name>
</gene>
<organism evidence="1 2">
    <name type="scientific">Candidatus Gottesmanbacteria bacterium RBG_13_45_10</name>
    <dbReference type="NCBI Taxonomy" id="1798370"/>
    <lineage>
        <taxon>Bacteria</taxon>
        <taxon>Candidatus Gottesmaniibacteriota</taxon>
    </lineage>
</organism>
<reference evidence="1 2" key="1">
    <citation type="journal article" date="2016" name="Nat. Commun.">
        <title>Thousands of microbial genomes shed light on interconnected biogeochemical processes in an aquifer system.</title>
        <authorList>
            <person name="Anantharaman K."/>
            <person name="Brown C.T."/>
            <person name="Hug L.A."/>
            <person name="Sharon I."/>
            <person name="Castelle C.J."/>
            <person name="Probst A.J."/>
            <person name="Thomas B.C."/>
            <person name="Singh A."/>
            <person name="Wilkins M.J."/>
            <person name="Karaoz U."/>
            <person name="Brodie E.L."/>
            <person name="Williams K.H."/>
            <person name="Hubbard S.S."/>
            <person name="Banfield J.F."/>
        </authorList>
    </citation>
    <scope>NUCLEOTIDE SEQUENCE [LARGE SCALE GENOMIC DNA]</scope>
</reference>
<evidence type="ECO:0000313" key="2">
    <source>
        <dbReference type="Proteomes" id="UP000177268"/>
    </source>
</evidence>
<protein>
    <submittedName>
        <fullName evidence="1">Uncharacterized protein</fullName>
    </submittedName>
</protein>
<dbReference type="EMBL" id="MFIZ01000032">
    <property type="protein sequence ID" value="OGG11352.1"/>
    <property type="molecule type" value="Genomic_DNA"/>
</dbReference>
<name>A0A1F5ZGU3_9BACT</name>
<dbReference type="AlphaFoldDB" id="A0A1F5ZGU3"/>
<dbReference type="STRING" id="1798370.A2Z00_04635"/>
<comment type="caution">
    <text evidence="1">The sequence shown here is derived from an EMBL/GenBank/DDBJ whole genome shotgun (WGS) entry which is preliminary data.</text>
</comment>
<evidence type="ECO:0000313" key="1">
    <source>
        <dbReference type="EMBL" id="OGG11352.1"/>
    </source>
</evidence>
<accession>A0A1F5ZGU3</accession>
<sequence>MIKPIFNASSLSITKWAYKKTDLRITPEWEELITTIENADLLLTLALDQNCPKRASILKSLYFLVGTSASKHVDADIAKINVLLDKAKLSSDQIILNWVNRSRIILNDLKKFDYIEWCQGGFSEKDLPAVN</sequence>
<dbReference type="Proteomes" id="UP000177268">
    <property type="component" value="Unassembled WGS sequence"/>
</dbReference>